<dbReference type="OrthoDB" id="5889944at2759"/>
<accession>A0A158QQL4</accession>
<dbReference type="WBParaSite" id="HPLM_0001526101-mRNA-1">
    <property type="protein sequence ID" value="HPLM_0001526101-mRNA-1"/>
    <property type="gene ID" value="HPLM_0001526101"/>
</dbReference>
<dbReference type="InterPro" id="IPR000494">
    <property type="entry name" value="Rcpt_L-dom"/>
</dbReference>
<dbReference type="PANTHER" id="PTHR21662">
    <property type="entry name" value="RECEPTOR PROTEIN-TYROSINE KINASE"/>
    <property type="match status" value="1"/>
</dbReference>
<evidence type="ECO:0000313" key="5">
    <source>
        <dbReference type="WBParaSite" id="HPLM_0001526101-mRNA-1"/>
    </source>
</evidence>
<dbReference type="AlphaFoldDB" id="A0A158QQL4"/>
<dbReference type="SUPFAM" id="SSF52058">
    <property type="entry name" value="L domain-like"/>
    <property type="match status" value="2"/>
</dbReference>
<gene>
    <name evidence="3" type="ORF">HPLM_LOCUS15253</name>
</gene>
<dbReference type="Pfam" id="PF01030">
    <property type="entry name" value="Recep_L_domain"/>
    <property type="match status" value="2"/>
</dbReference>
<dbReference type="InterPro" id="IPR036941">
    <property type="entry name" value="Rcpt_L-dom_sf"/>
</dbReference>
<feature type="region of interest" description="Disordered" evidence="1">
    <location>
        <begin position="1"/>
        <end position="24"/>
    </location>
</feature>
<evidence type="ECO:0000256" key="1">
    <source>
        <dbReference type="SAM" id="MobiDB-lite"/>
    </source>
</evidence>
<dbReference type="PANTHER" id="PTHR21662:SF59">
    <property type="entry name" value="RECEPTOR PROTEIN-TYROSINE KINASE"/>
    <property type="match status" value="1"/>
</dbReference>
<organism evidence="5">
    <name type="scientific">Haemonchus placei</name>
    <name type="common">Barber's pole worm</name>
    <dbReference type="NCBI Taxonomy" id="6290"/>
    <lineage>
        <taxon>Eukaryota</taxon>
        <taxon>Metazoa</taxon>
        <taxon>Ecdysozoa</taxon>
        <taxon>Nematoda</taxon>
        <taxon>Chromadorea</taxon>
        <taxon>Rhabditida</taxon>
        <taxon>Rhabditina</taxon>
        <taxon>Rhabditomorpha</taxon>
        <taxon>Strongyloidea</taxon>
        <taxon>Trichostrongylidae</taxon>
        <taxon>Haemonchus</taxon>
    </lineage>
</organism>
<dbReference type="Gene3D" id="3.80.20.20">
    <property type="entry name" value="Receptor L-domain"/>
    <property type="match status" value="2"/>
</dbReference>
<reference evidence="3 4" key="2">
    <citation type="submission" date="2018-11" db="EMBL/GenBank/DDBJ databases">
        <authorList>
            <consortium name="Pathogen Informatics"/>
        </authorList>
    </citation>
    <scope>NUCLEOTIDE SEQUENCE [LARGE SCALE GENOMIC DNA]</scope>
    <source>
        <strain evidence="3 4">MHpl1</strain>
    </source>
</reference>
<feature type="compositionally biased region" description="Basic and acidic residues" evidence="1">
    <location>
        <begin position="10"/>
        <end position="22"/>
    </location>
</feature>
<evidence type="ECO:0000313" key="4">
    <source>
        <dbReference type="Proteomes" id="UP000268014"/>
    </source>
</evidence>
<dbReference type="EMBL" id="UZAF01018903">
    <property type="protein sequence ID" value="VDO55939.1"/>
    <property type="molecule type" value="Genomic_DNA"/>
</dbReference>
<evidence type="ECO:0000313" key="3">
    <source>
        <dbReference type="EMBL" id="VDO55939.1"/>
    </source>
</evidence>
<dbReference type="InterPro" id="IPR053079">
    <property type="entry name" value="SPS2_domain"/>
</dbReference>
<keyword evidence="4" id="KW-1185">Reference proteome</keyword>
<protein>
    <submittedName>
        <fullName evidence="5">Doublecortin domain-containing protein</fullName>
    </submittedName>
</protein>
<sequence length="341" mass="37847">MGNLGVNLTKQKDEDSQEKDISPSRYVRGPNAIAGLPPNIGKLAQIVKISGRLYVSKNYGVPDFSFLPNLEEIEATDKEGSAAILVGGNRKFKAEGLNALKRIRGDVLIYTMKESDVPHETRKRLKEITQGRVLFSNDVCKGGEVNEQYLAKLSDFCFVIVGDLILRSLREKPKGLGKLKEVTIIRGSLFVEGNTAIKDLSFLSNLEDISNSRPEQPSLKVAANENFVLKGLEEIRRIHGDVYVSTRKQTDVPFSSKSLLKRVTDGKTTFLVEGGATTQPEEEKQDETISVLTRSSTTSVARDIEPDRNIKESKHSSNFRQQHSSVYSGNQFISWICTIGL</sequence>
<feature type="domain" description="Receptor L-domain" evidence="2">
    <location>
        <begin position="157"/>
        <end position="245"/>
    </location>
</feature>
<dbReference type="Proteomes" id="UP000268014">
    <property type="component" value="Unassembled WGS sequence"/>
</dbReference>
<evidence type="ECO:0000259" key="2">
    <source>
        <dbReference type="Pfam" id="PF01030"/>
    </source>
</evidence>
<proteinExistence type="predicted"/>
<reference evidence="5" key="1">
    <citation type="submission" date="2016-04" db="UniProtKB">
        <authorList>
            <consortium name="WormBaseParasite"/>
        </authorList>
    </citation>
    <scope>IDENTIFICATION</scope>
</reference>
<name>A0A158QQL4_HAEPC</name>
<feature type="domain" description="Receptor L-domain" evidence="2">
    <location>
        <begin position="39"/>
        <end position="105"/>
    </location>
</feature>